<sequence>MECRLGCGACCIAPSISSPIPGMPQGKPAGVRCVQLSDENLCLIFGRADRPDVCSDFKATADVCGASNDEALWIITSLETQTN</sequence>
<gene>
    <name evidence="1" type="ORF">MJ923_17680</name>
</gene>
<evidence type="ECO:0000313" key="1">
    <source>
        <dbReference type="EMBL" id="MCH4296144.1"/>
    </source>
</evidence>
<protein>
    <submittedName>
        <fullName evidence="1">YkgJ family cysteine cluster protein</fullName>
    </submittedName>
</protein>
<name>A0AAJ1BLJ9_9GAMM</name>
<keyword evidence="2" id="KW-1185">Reference proteome</keyword>
<reference evidence="1 2" key="1">
    <citation type="submission" date="2022-02" db="EMBL/GenBank/DDBJ databases">
        <title>The genome sequence of Shewanella sp. 3B26.</title>
        <authorList>
            <person name="Du J."/>
        </authorList>
    </citation>
    <scope>NUCLEOTIDE SEQUENCE [LARGE SCALE GENOMIC DNA]</scope>
    <source>
        <strain evidence="1 2">3B26</strain>
    </source>
</reference>
<dbReference type="EMBL" id="JAKUDL010000007">
    <property type="protein sequence ID" value="MCH4296144.1"/>
    <property type="molecule type" value="Genomic_DNA"/>
</dbReference>
<comment type="caution">
    <text evidence="1">The sequence shown here is derived from an EMBL/GenBank/DDBJ whole genome shotgun (WGS) entry which is preliminary data.</text>
</comment>
<dbReference type="PANTHER" id="PTHR36931:SF1">
    <property type="entry name" value="UPF0153 PROTEIN YEIW"/>
    <property type="match status" value="1"/>
</dbReference>
<evidence type="ECO:0000313" key="2">
    <source>
        <dbReference type="Proteomes" id="UP001297581"/>
    </source>
</evidence>
<dbReference type="InterPro" id="IPR005358">
    <property type="entry name" value="Puta_zinc/iron-chelating_dom"/>
</dbReference>
<dbReference type="InterPro" id="IPR052572">
    <property type="entry name" value="UPF0153_domain"/>
</dbReference>
<accession>A0AAJ1BLJ9</accession>
<dbReference type="Proteomes" id="UP001297581">
    <property type="component" value="Unassembled WGS sequence"/>
</dbReference>
<dbReference type="AlphaFoldDB" id="A0AAJ1BLJ9"/>
<dbReference type="Pfam" id="PF03692">
    <property type="entry name" value="CxxCxxCC"/>
    <property type="match status" value="1"/>
</dbReference>
<dbReference type="PANTHER" id="PTHR36931">
    <property type="entry name" value="UPF0153 PROTEIN YEIW"/>
    <property type="match status" value="1"/>
</dbReference>
<organism evidence="1 2">
    <name type="scientific">Shewanella zhuhaiensis</name>
    <dbReference type="NCBI Taxonomy" id="2919576"/>
    <lineage>
        <taxon>Bacteria</taxon>
        <taxon>Pseudomonadati</taxon>
        <taxon>Pseudomonadota</taxon>
        <taxon>Gammaproteobacteria</taxon>
        <taxon>Alteromonadales</taxon>
        <taxon>Shewanellaceae</taxon>
        <taxon>Shewanella</taxon>
    </lineage>
</organism>
<proteinExistence type="predicted"/>
<dbReference type="RefSeq" id="WP_240592220.1">
    <property type="nucleotide sequence ID" value="NZ_JAKUDL010000007.1"/>
</dbReference>